<evidence type="ECO:0008006" key="5">
    <source>
        <dbReference type="Google" id="ProtNLM"/>
    </source>
</evidence>
<dbReference type="SUPFAM" id="SSF54637">
    <property type="entry name" value="Thioesterase/thiol ester dehydrase-isomerase"/>
    <property type="match status" value="2"/>
</dbReference>
<name>A0A478ECH0_TALPI</name>
<dbReference type="Pfam" id="PF13622">
    <property type="entry name" value="4HBT_3"/>
    <property type="match status" value="1"/>
</dbReference>
<dbReference type="Proteomes" id="UP000053095">
    <property type="component" value="Unassembled WGS sequence"/>
</dbReference>
<dbReference type="EMBL" id="DF933840">
    <property type="protein sequence ID" value="GAM43061.1"/>
    <property type="molecule type" value="Genomic_DNA"/>
</dbReference>
<organism evidence="3 4">
    <name type="scientific">Talaromyces pinophilus</name>
    <name type="common">Penicillium pinophilum</name>
    <dbReference type="NCBI Taxonomy" id="128442"/>
    <lineage>
        <taxon>Eukaryota</taxon>
        <taxon>Fungi</taxon>
        <taxon>Dikarya</taxon>
        <taxon>Ascomycota</taxon>
        <taxon>Pezizomycotina</taxon>
        <taxon>Eurotiomycetes</taxon>
        <taxon>Eurotiomycetidae</taxon>
        <taxon>Eurotiales</taxon>
        <taxon>Trichocomaceae</taxon>
        <taxon>Talaromyces</taxon>
        <taxon>Talaromyces sect. Talaromyces</taxon>
    </lineage>
</organism>
<proteinExistence type="predicted"/>
<protein>
    <recommendedName>
        <fullName evidence="5">Thioesterase-like superfamily-domain-containing protein</fullName>
    </recommendedName>
</protein>
<sequence length="355" mass="38997">MSPPHTQVFEDGITVTPISSHTYTANVQPDWSIGAVPHGGYTMSILYRLATTHFKHTHPTRHNCQPLPISMQMTFLRRTAAGPATLTVEDFKLGLRTSTIHVTLSQEDDSSSSSSAKKQNKKLTAKVVGYITVSDPISDVGHSFPSAWELNPPAPSRGPPSVVITPDNVSLSPDSTTQSKWRQTGPGPWAKFRRVEHQCITFSPTSEFKKPGVIDQWARLRTVTSGDSSAAGNGKWTNETLPFLSDWFPAALEELGTQAVSSLSLSSPPSKTPKIPPFWYPTVTLNIDFKKSLPAQGSDWLYSRVVMKSVRNGRIDIEVIIMDEQGDIVALCSHVGLVVPVERNTSGRKYEKSKM</sequence>
<feature type="domain" description="Acyl-CoA thioesterase-like C-terminal" evidence="2">
    <location>
        <begin position="182"/>
        <end position="338"/>
    </location>
</feature>
<reference evidence="4" key="1">
    <citation type="journal article" date="2015" name="Genome Announc.">
        <title>Draft genome sequence of Talaromyces cellulolyticus strain Y-94, a source of lignocellulosic biomass-degrading enzymes.</title>
        <authorList>
            <person name="Fujii T."/>
            <person name="Koike H."/>
            <person name="Sawayama S."/>
            <person name="Yano S."/>
            <person name="Inoue H."/>
        </authorList>
    </citation>
    <scope>NUCLEOTIDE SEQUENCE [LARGE SCALE GENOMIC DNA]</scope>
    <source>
        <strain evidence="4">Y-94</strain>
    </source>
</reference>
<dbReference type="PANTHER" id="PTHR38110">
    <property type="entry name" value="CHROMOSOME 23, WHOLE GENOME SHOTGUN SEQUENCE"/>
    <property type="match status" value="1"/>
</dbReference>
<keyword evidence="4" id="KW-1185">Reference proteome</keyword>
<dbReference type="InterPro" id="IPR052389">
    <property type="entry name" value="Sec_Metab_Biosynth-Assoc"/>
</dbReference>
<dbReference type="CDD" id="cd03440">
    <property type="entry name" value="hot_dog"/>
    <property type="match status" value="1"/>
</dbReference>
<dbReference type="AlphaFoldDB" id="A0A478ECH0"/>
<gene>
    <name evidence="3" type="ORF">TCE0_044r17574</name>
</gene>
<dbReference type="Gene3D" id="2.40.160.210">
    <property type="entry name" value="Acyl-CoA thioesterase, double hotdog domain"/>
    <property type="match status" value="1"/>
</dbReference>
<evidence type="ECO:0000313" key="4">
    <source>
        <dbReference type="Proteomes" id="UP000053095"/>
    </source>
</evidence>
<evidence type="ECO:0000313" key="3">
    <source>
        <dbReference type="EMBL" id="GAM43061.1"/>
    </source>
</evidence>
<dbReference type="InterPro" id="IPR049449">
    <property type="entry name" value="TesB_ACOT8-like_N"/>
</dbReference>
<feature type="domain" description="Acyl-CoA thioesterase-like N-terminal HotDog" evidence="1">
    <location>
        <begin position="28"/>
        <end position="108"/>
    </location>
</feature>
<evidence type="ECO:0000259" key="1">
    <source>
        <dbReference type="Pfam" id="PF13622"/>
    </source>
</evidence>
<dbReference type="InterPro" id="IPR042171">
    <property type="entry name" value="Acyl-CoA_hotdog"/>
</dbReference>
<dbReference type="InterPro" id="IPR049450">
    <property type="entry name" value="ACOT8-like_C"/>
</dbReference>
<dbReference type="PANTHER" id="PTHR38110:SF3">
    <property type="entry name" value="THIOESTERASE-LIKE SUPERFAMILY-DOMAIN-CONTAINING PROTEIN"/>
    <property type="match status" value="1"/>
</dbReference>
<evidence type="ECO:0000259" key="2">
    <source>
        <dbReference type="Pfam" id="PF20789"/>
    </source>
</evidence>
<dbReference type="InterPro" id="IPR029069">
    <property type="entry name" value="HotDog_dom_sf"/>
</dbReference>
<accession>A0A478ECH0</accession>
<dbReference type="Pfam" id="PF20789">
    <property type="entry name" value="4HBT_3C"/>
    <property type="match status" value="1"/>
</dbReference>